<name>A0ABV1G9I4_9FIRM</name>
<comment type="caution">
    <text evidence="3">The sequence shown here is derived from an EMBL/GenBank/DDBJ whole genome shotgun (WGS) entry which is preliminary data.</text>
</comment>
<organism evidence="3 4">
    <name type="scientific">Faecousia intestinalis</name>
    <dbReference type="NCBI Taxonomy" id="3133167"/>
    <lineage>
        <taxon>Bacteria</taxon>
        <taxon>Bacillati</taxon>
        <taxon>Bacillota</taxon>
        <taxon>Clostridia</taxon>
        <taxon>Eubacteriales</taxon>
        <taxon>Oscillospiraceae</taxon>
        <taxon>Faecousia</taxon>
    </lineage>
</organism>
<dbReference type="InterPro" id="IPR036457">
    <property type="entry name" value="PPM-type-like_dom_sf"/>
</dbReference>
<evidence type="ECO:0000313" key="4">
    <source>
        <dbReference type="Proteomes" id="UP001491552"/>
    </source>
</evidence>
<dbReference type="SUPFAM" id="SSF81606">
    <property type="entry name" value="PP2C-like"/>
    <property type="match status" value="1"/>
</dbReference>
<accession>A0ABV1G9I4</accession>
<dbReference type="Gene3D" id="3.60.40.10">
    <property type="entry name" value="PPM-type phosphatase domain"/>
    <property type="match status" value="1"/>
</dbReference>
<dbReference type="CDD" id="cd00143">
    <property type="entry name" value="PP2Cc"/>
    <property type="match status" value="1"/>
</dbReference>
<dbReference type="RefSeq" id="WP_349136762.1">
    <property type="nucleotide sequence ID" value="NZ_JBBMFF010000257.1"/>
</dbReference>
<dbReference type="SMART" id="SM00331">
    <property type="entry name" value="PP2C_SIG"/>
    <property type="match status" value="1"/>
</dbReference>
<reference evidence="3 4" key="1">
    <citation type="submission" date="2024-03" db="EMBL/GenBank/DDBJ databases">
        <title>Human intestinal bacterial collection.</title>
        <authorList>
            <person name="Pauvert C."/>
            <person name="Hitch T.C.A."/>
            <person name="Clavel T."/>
        </authorList>
    </citation>
    <scope>NUCLEOTIDE SEQUENCE [LARGE SCALE GENOMIC DNA]</scope>
    <source>
        <strain evidence="3 4">CLA-AA-H192</strain>
    </source>
</reference>
<protein>
    <submittedName>
        <fullName evidence="3">Protein phosphatase 2C domain-containing protein</fullName>
    </submittedName>
</protein>
<evidence type="ECO:0000259" key="2">
    <source>
        <dbReference type="SMART" id="SM00332"/>
    </source>
</evidence>
<keyword evidence="4" id="KW-1185">Reference proteome</keyword>
<dbReference type="SMART" id="SM00332">
    <property type="entry name" value="PP2Cc"/>
    <property type="match status" value="1"/>
</dbReference>
<gene>
    <name evidence="3" type="ORF">WMO66_12530</name>
</gene>
<dbReference type="Proteomes" id="UP001491552">
    <property type="component" value="Unassembled WGS sequence"/>
</dbReference>
<dbReference type="InterPro" id="IPR001932">
    <property type="entry name" value="PPM-type_phosphatase-like_dom"/>
</dbReference>
<dbReference type="EMBL" id="JBBMFF010000257">
    <property type="protein sequence ID" value="MEQ2512059.1"/>
    <property type="molecule type" value="Genomic_DNA"/>
</dbReference>
<feature type="domain" description="PPM-type phosphatase" evidence="2">
    <location>
        <begin position="3"/>
        <end position="251"/>
    </location>
</feature>
<sequence length="255" mass="27880">MKIYCKMEIGRGKTAIEDRVLIGSTVLAGGSYQAEAPDSDSPLCIAVADGVGGNSAGDVAAHIAVNSLLSFQLPEDIKAEELLQIIRDTNMHIIEESRRVSFLYNMATTLSGLCRVDRKWLLFHVGNTRVYTWSSPYLSQLTTDHSKARELRLMGMSDEEIERTGNATAITACLGNGDMVFAEALRVEDVTSEVAAAQMVLLTSDGVHEFIPREIFERSLQSANDIDLYLSQALSCARQNGSSDDLSIILVDLRC</sequence>
<feature type="domain" description="PPM-type phosphatase" evidence="1">
    <location>
        <begin position="17"/>
        <end position="253"/>
    </location>
</feature>
<evidence type="ECO:0000259" key="1">
    <source>
        <dbReference type="SMART" id="SM00331"/>
    </source>
</evidence>
<proteinExistence type="predicted"/>
<dbReference type="Pfam" id="PF13672">
    <property type="entry name" value="PP2C_2"/>
    <property type="match status" value="1"/>
</dbReference>
<evidence type="ECO:0000313" key="3">
    <source>
        <dbReference type="EMBL" id="MEQ2512059.1"/>
    </source>
</evidence>